<organism evidence="2 3">
    <name type="scientific">Spirosoma profusum</name>
    <dbReference type="NCBI Taxonomy" id="2771354"/>
    <lineage>
        <taxon>Bacteria</taxon>
        <taxon>Pseudomonadati</taxon>
        <taxon>Bacteroidota</taxon>
        <taxon>Cytophagia</taxon>
        <taxon>Cytophagales</taxon>
        <taxon>Cytophagaceae</taxon>
        <taxon>Spirosoma</taxon>
    </lineage>
</organism>
<accession>A0A927AUS9</accession>
<sequence length="338" mass="38811">MKIGMIGSKIFDSLEYNLADSLRVLGHEIQLLDVTDASVFPEKITYWASRFIESYERSIALTLARKLSAWRPNVVIIVYRNLHPVLIDELKQKLPDVVIVQVNPDALSNLEKQQILAADFDYYFSKEPYIVHFMRDKAGLNAHYLPEGFNPRIHKRPAIDKAEAEQATNIDVLIFGSLYAYRARMIEQLMRAGLNVAIFGTAGPYLRPYSQSAFRKQYLTGDAKNQLLFGARIVVNTFHYAEVTSVNQKYFEINGIGGFQLSDYKPTLDEYTAVPATAISYQTISEAVDKIRYYLAHSTERHELADRQYQHFQQHHTFDKRVLEMLRIVQQPAPNVAQ</sequence>
<dbReference type="AlphaFoldDB" id="A0A927AUS9"/>
<feature type="domain" description="Spore protein YkvP/CgeB glycosyl transferase-like" evidence="1">
    <location>
        <begin position="182"/>
        <end position="326"/>
    </location>
</feature>
<protein>
    <submittedName>
        <fullName evidence="2">Glycosyltransferase</fullName>
    </submittedName>
</protein>
<keyword evidence="3" id="KW-1185">Reference proteome</keyword>
<dbReference type="Pfam" id="PF13524">
    <property type="entry name" value="Glyco_trans_1_2"/>
    <property type="match status" value="1"/>
</dbReference>
<comment type="caution">
    <text evidence="2">The sequence shown here is derived from an EMBL/GenBank/DDBJ whole genome shotgun (WGS) entry which is preliminary data.</text>
</comment>
<evidence type="ECO:0000313" key="2">
    <source>
        <dbReference type="EMBL" id="MBD2704801.1"/>
    </source>
</evidence>
<dbReference type="Proteomes" id="UP000598820">
    <property type="component" value="Unassembled WGS sequence"/>
</dbReference>
<evidence type="ECO:0000313" key="3">
    <source>
        <dbReference type="Proteomes" id="UP000598820"/>
    </source>
</evidence>
<dbReference type="EMBL" id="JACWZY010000037">
    <property type="protein sequence ID" value="MBD2704801.1"/>
    <property type="molecule type" value="Genomic_DNA"/>
</dbReference>
<dbReference type="InterPro" id="IPR055259">
    <property type="entry name" value="YkvP/CgeB_Glyco_trans-like"/>
</dbReference>
<dbReference type="RefSeq" id="WP_190891672.1">
    <property type="nucleotide sequence ID" value="NZ_JACWZY010000037.1"/>
</dbReference>
<gene>
    <name evidence="2" type="ORF">IC229_29485</name>
</gene>
<evidence type="ECO:0000259" key="1">
    <source>
        <dbReference type="Pfam" id="PF13524"/>
    </source>
</evidence>
<name>A0A927AUS9_9BACT</name>
<proteinExistence type="predicted"/>
<reference evidence="2" key="1">
    <citation type="submission" date="2020-09" db="EMBL/GenBank/DDBJ databases">
        <authorList>
            <person name="Kim M.K."/>
        </authorList>
    </citation>
    <scope>NUCLEOTIDE SEQUENCE</scope>
    <source>
        <strain evidence="2">BT702</strain>
    </source>
</reference>